<gene>
    <name evidence="1" type="ORF">AGR4A_pAt10160</name>
</gene>
<dbReference type="EMBL" id="FCNL01000040">
    <property type="protein sequence ID" value="CVI24508.1"/>
    <property type="molecule type" value="Genomic_DNA"/>
</dbReference>
<reference evidence="1 2" key="1">
    <citation type="submission" date="2016-01" db="EMBL/GenBank/DDBJ databases">
        <authorList>
            <person name="Regsiter A."/>
            <person name="william w."/>
        </authorList>
    </citation>
    <scope>NUCLEOTIDE SEQUENCE [LARGE SCALE GENOMIC DNA]</scope>
    <source>
        <strain evidence="1 2">B6</strain>
    </source>
</reference>
<accession>A0A822VCF6</accession>
<organism evidence="1 2">
    <name type="scientific">Agrobacterium tumefaciens str. B6</name>
    <dbReference type="NCBI Taxonomy" id="1183423"/>
    <lineage>
        <taxon>Bacteria</taxon>
        <taxon>Pseudomonadati</taxon>
        <taxon>Pseudomonadota</taxon>
        <taxon>Alphaproteobacteria</taxon>
        <taxon>Hyphomicrobiales</taxon>
        <taxon>Rhizobiaceae</taxon>
        <taxon>Rhizobium/Agrobacterium group</taxon>
        <taxon>Agrobacterium</taxon>
        <taxon>Agrobacterium tumefaciens complex</taxon>
    </lineage>
</organism>
<sequence>MVRPYIKAQKNDDKDAEGNRLFLQSISKVGSSALHFAANPEPSVFSFVSVISRRTLPNTCGRLTGVLRRHLCQQ</sequence>
<dbReference type="Proteomes" id="UP000192074">
    <property type="component" value="Unassembled WGS sequence"/>
</dbReference>
<name>A0A822VCF6_AGRTU</name>
<proteinExistence type="predicted"/>
<protein>
    <submittedName>
        <fullName evidence="1">Uncharacterized protein</fullName>
    </submittedName>
</protein>
<evidence type="ECO:0000313" key="2">
    <source>
        <dbReference type="Proteomes" id="UP000192074"/>
    </source>
</evidence>
<dbReference type="AlphaFoldDB" id="A0A822VCF6"/>
<comment type="caution">
    <text evidence="1">The sequence shown here is derived from an EMBL/GenBank/DDBJ whole genome shotgun (WGS) entry which is preliminary data.</text>
</comment>
<evidence type="ECO:0000313" key="1">
    <source>
        <dbReference type="EMBL" id="CVI24508.1"/>
    </source>
</evidence>